<reference evidence="3" key="1">
    <citation type="submission" date="2016-10" db="EMBL/GenBank/DDBJ databases">
        <authorList>
            <person name="Varghese N."/>
            <person name="Submissions S."/>
        </authorList>
    </citation>
    <scope>NUCLEOTIDE SEQUENCE [LARGE SCALE GENOMIC DNA]</scope>
    <source>
        <strain evidence="3">Gh-67</strain>
    </source>
</reference>
<evidence type="ECO:0000313" key="2">
    <source>
        <dbReference type="EMBL" id="SDG34226.1"/>
    </source>
</evidence>
<dbReference type="PANTHER" id="PTHR14237">
    <property type="entry name" value="MOLYBDOPTERIN COFACTOR SULFURASE MOSC"/>
    <property type="match status" value="1"/>
</dbReference>
<dbReference type="SUPFAM" id="SSF50800">
    <property type="entry name" value="PK beta-barrel domain-like"/>
    <property type="match status" value="1"/>
</dbReference>
<dbReference type="PANTHER" id="PTHR14237:SF19">
    <property type="entry name" value="MITOCHONDRIAL AMIDOXIME REDUCING COMPONENT 1"/>
    <property type="match status" value="1"/>
</dbReference>
<dbReference type="Pfam" id="PF03476">
    <property type="entry name" value="MOSC_N"/>
    <property type="match status" value="1"/>
</dbReference>
<evidence type="ECO:0000259" key="1">
    <source>
        <dbReference type="PROSITE" id="PS51340"/>
    </source>
</evidence>
<dbReference type="InterPro" id="IPR005303">
    <property type="entry name" value="MOCOS_middle"/>
</dbReference>
<organism evidence="2 3">
    <name type="scientific">Mucilaginibacter gossypii</name>
    <dbReference type="NCBI Taxonomy" id="551996"/>
    <lineage>
        <taxon>Bacteria</taxon>
        <taxon>Pseudomonadati</taxon>
        <taxon>Bacteroidota</taxon>
        <taxon>Sphingobacteriia</taxon>
        <taxon>Sphingobacteriales</taxon>
        <taxon>Sphingobacteriaceae</taxon>
        <taxon>Mucilaginibacter</taxon>
    </lineage>
</organism>
<sequence length="290" mass="33093">MPQISYFYHMLQVSELYIYPIKSLGGVAVQNAEVTRRGLQHDRRWMLVNDHGHFITQREFPQMALLKASIQSDGITVHHQSSGSLLIPFNCERKPLQQFAVWEDTCFGQYVSEEFDEWFSAALNMKCRLIYMPDDSEREVDQRYAKPGMITSFADAYPFLLIGQASLNDLNKRMPLPLPINRFRPNIVFTGGKAYSEDLMNEIEIAGITFYGAKLCARCVLTTIDQQTAVKAKEPLKTLASYRMKNNKIMFGQNLIHENTGIISVGDELKVLSTHTEERFIVAKKPITTA</sequence>
<dbReference type="GO" id="GO:0003824">
    <property type="term" value="F:catalytic activity"/>
    <property type="evidence" value="ECO:0007669"/>
    <property type="project" value="InterPro"/>
</dbReference>
<dbReference type="Pfam" id="PF03473">
    <property type="entry name" value="MOSC"/>
    <property type="match status" value="1"/>
</dbReference>
<dbReference type="EMBL" id="FNCG01000003">
    <property type="protein sequence ID" value="SDG34226.1"/>
    <property type="molecule type" value="Genomic_DNA"/>
</dbReference>
<protein>
    <recommendedName>
        <fullName evidence="1">MOSC domain-containing protein</fullName>
    </recommendedName>
</protein>
<dbReference type="InterPro" id="IPR005302">
    <property type="entry name" value="MoCF_Sase_C"/>
</dbReference>
<name>A0A1G7TFV7_9SPHI</name>
<dbReference type="PROSITE" id="PS51340">
    <property type="entry name" value="MOSC"/>
    <property type="match status" value="1"/>
</dbReference>
<keyword evidence="3" id="KW-1185">Reference proteome</keyword>
<dbReference type="STRING" id="551996.SAMN05192573_103150"/>
<dbReference type="AlphaFoldDB" id="A0A1G7TFV7"/>
<gene>
    <name evidence="2" type="ORF">SAMN05192573_103150</name>
</gene>
<dbReference type="SUPFAM" id="SSF141673">
    <property type="entry name" value="MOSC N-terminal domain-like"/>
    <property type="match status" value="1"/>
</dbReference>
<proteinExistence type="predicted"/>
<dbReference type="InterPro" id="IPR011037">
    <property type="entry name" value="Pyrv_Knase-like_insert_dom_sf"/>
</dbReference>
<accession>A0A1G7TFV7</accession>
<dbReference type="GO" id="GO:0030151">
    <property type="term" value="F:molybdenum ion binding"/>
    <property type="evidence" value="ECO:0007669"/>
    <property type="project" value="InterPro"/>
</dbReference>
<dbReference type="Proteomes" id="UP000199705">
    <property type="component" value="Unassembled WGS sequence"/>
</dbReference>
<evidence type="ECO:0000313" key="3">
    <source>
        <dbReference type="Proteomes" id="UP000199705"/>
    </source>
</evidence>
<feature type="domain" description="MOSC" evidence="1">
    <location>
        <begin position="132"/>
        <end position="272"/>
    </location>
</feature>
<dbReference type="GO" id="GO:0030170">
    <property type="term" value="F:pyridoxal phosphate binding"/>
    <property type="evidence" value="ECO:0007669"/>
    <property type="project" value="InterPro"/>
</dbReference>